<proteinExistence type="predicted"/>
<dbReference type="Proteomes" id="UP000798662">
    <property type="component" value="Chromosome 1"/>
</dbReference>
<reference evidence="1" key="1">
    <citation type="submission" date="2019-11" db="EMBL/GenBank/DDBJ databases">
        <title>Nori genome reveals adaptations in red seaweeds to the harsh intertidal environment.</title>
        <authorList>
            <person name="Wang D."/>
            <person name="Mao Y."/>
        </authorList>
    </citation>
    <scope>NUCLEOTIDE SEQUENCE</scope>
    <source>
        <tissue evidence="1">Gametophyte</tissue>
    </source>
</reference>
<organism evidence="1 2">
    <name type="scientific">Pyropia yezoensis</name>
    <name type="common">Susabi-nori</name>
    <name type="synonym">Porphyra yezoensis</name>
    <dbReference type="NCBI Taxonomy" id="2788"/>
    <lineage>
        <taxon>Eukaryota</taxon>
        <taxon>Rhodophyta</taxon>
        <taxon>Bangiophyceae</taxon>
        <taxon>Bangiales</taxon>
        <taxon>Bangiaceae</taxon>
        <taxon>Pyropia</taxon>
    </lineage>
</organism>
<evidence type="ECO:0000313" key="2">
    <source>
        <dbReference type="Proteomes" id="UP000798662"/>
    </source>
</evidence>
<evidence type="ECO:0000313" key="1">
    <source>
        <dbReference type="EMBL" id="KAK1860739.1"/>
    </source>
</evidence>
<sequence length="833" mass="86854">MQAPPRRAQPAVRVGGAGGATYTVTPAPLAVAIDAVVDPPLDPSRRLTSEQVASISQRGTFVIPSQRYWGLSVAAAARHAVNGVVGLADLLVGVPHRRPETTGGHDLLARAAAEEAAYVATAAEAQATAAHVADRRRHGTRLVRIVAAVRAEAAGEPLADAAVSTTDADAVTVLDDLLARAMREPPPATRDADGDSPSAATLADGRAAVIDRATKLPSLVRAEMTGAARRQLTAAHVVADVLAKMETDLAERKAAVEAAVDAEHPQLAAGPGWRAAEVARRLNADANVTMTATIPPRGTFLCLGRREEASPAERTRASFTYKVNRFVFAARNAVVEALAAAGDDLADEAADERARLAFWRDHWPAMEAAVLGRRVAAAAVTRRWVRWRTQSWKVTTDVKTTIEPFARHTVVSGRVGWRLSVAAATAGSIANNGAYLAATTALSGRFGVRALFTRAPFAVGLRQEETDSAVAASDDDIDGGTISRHLARRRVRQTAARRLADCWVSVAEERRAFEATPDVGLVPKAAVRWLHYVTNYAVRGGLGSVSLFVGLPLATAVTLVACALGAAATPVIAVATAAVEYVGSALLWDVHAPDSVGVVGVEPSSLVAETRAPARHYRRADTWLAARIGGPGVSASYFYRLDDAVIARAVRGRLEELELDVVQAALEAAIAAPADAWATYVAHTGAIAAGVDGDTKGLVALAAESSTGRRLAAAAAPRAAALREVVAARRLALRPATAPHPRKGRLRPAGDPAAAAAAVEAAVGAFVRERLGPLGGDAATAVARAAGVPPGDHAALARAIVRDVFGPNFYTPLAESDETLQIPVSFPPLLARP</sequence>
<protein>
    <submittedName>
        <fullName evidence="1">Uncharacterized protein</fullName>
    </submittedName>
</protein>
<comment type="caution">
    <text evidence="1">The sequence shown here is derived from an EMBL/GenBank/DDBJ whole genome shotgun (WGS) entry which is preliminary data.</text>
</comment>
<dbReference type="EMBL" id="CM020618">
    <property type="protein sequence ID" value="KAK1860739.1"/>
    <property type="molecule type" value="Genomic_DNA"/>
</dbReference>
<keyword evidence="2" id="KW-1185">Reference proteome</keyword>
<accession>A0ACC3BSR3</accession>
<gene>
    <name evidence="1" type="ORF">I4F81_003327</name>
</gene>
<name>A0ACC3BSR3_PYRYE</name>